<proteinExistence type="predicted"/>
<feature type="non-terminal residue" evidence="1">
    <location>
        <position position="58"/>
    </location>
</feature>
<dbReference type="AlphaFoldDB" id="A0A1J9P264"/>
<dbReference type="VEuPathDB" id="FungiDB:ACJ73_09857"/>
<sequence length="58" mass="6546">PEVEKPSDGARLFPRVRAGSENHLLLLKQFVKVLPYIPLPAPDITQPALMHHDLHLDN</sequence>
<feature type="non-terminal residue" evidence="1">
    <location>
        <position position="1"/>
    </location>
</feature>
<evidence type="ECO:0000313" key="2">
    <source>
        <dbReference type="Proteomes" id="UP000242791"/>
    </source>
</evidence>
<evidence type="ECO:0008006" key="3">
    <source>
        <dbReference type="Google" id="ProtNLM"/>
    </source>
</evidence>
<protein>
    <recommendedName>
        <fullName evidence="3">Aminoglycoside phosphotransferase domain-containing protein</fullName>
    </recommendedName>
</protein>
<name>A0A1J9P264_9EURO</name>
<accession>A0A1J9P264</accession>
<comment type="caution">
    <text evidence="1">The sequence shown here is derived from an EMBL/GenBank/DDBJ whole genome shotgun (WGS) entry which is preliminary data.</text>
</comment>
<reference evidence="1 2" key="1">
    <citation type="submission" date="2015-08" db="EMBL/GenBank/DDBJ databases">
        <title>Emmonsia species relationships and genome sequence.</title>
        <authorList>
            <person name="Cuomo C.A."/>
            <person name="Schwartz I.S."/>
            <person name="Kenyon C."/>
            <person name="De Hoog G.S."/>
            <person name="Govender N.P."/>
            <person name="Botha A."/>
            <person name="Moreno L."/>
            <person name="De Vries M."/>
            <person name="Munoz J.F."/>
            <person name="Stielow J.B."/>
        </authorList>
    </citation>
    <scope>NUCLEOTIDE SEQUENCE [LARGE SCALE GENOMIC DNA]</scope>
    <source>
        <strain evidence="1 2">EI222</strain>
    </source>
</reference>
<organism evidence="1 2">
    <name type="scientific">Blastomyces percursus</name>
    <dbReference type="NCBI Taxonomy" id="1658174"/>
    <lineage>
        <taxon>Eukaryota</taxon>
        <taxon>Fungi</taxon>
        <taxon>Dikarya</taxon>
        <taxon>Ascomycota</taxon>
        <taxon>Pezizomycotina</taxon>
        <taxon>Eurotiomycetes</taxon>
        <taxon>Eurotiomycetidae</taxon>
        <taxon>Onygenales</taxon>
        <taxon>Ajellomycetaceae</taxon>
        <taxon>Blastomyces</taxon>
    </lineage>
</organism>
<keyword evidence="2" id="KW-1185">Reference proteome</keyword>
<evidence type="ECO:0000313" key="1">
    <source>
        <dbReference type="EMBL" id="OJD10270.1"/>
    </source>
</evidence>
<dbReference type="EMBL" id="LGTZ01003068">
    <property type="protein sequence ID" value="OJD10270.1"/>
    <property type="molecule type" value="Genomic_DNA"/>
</dbReference>
<gene>
    <name evidence="1" type="ORF">ACJ73_09857</name>
</gene>
<dbReference type="Proteomes" id="UP000242791">
    <property type="component" value="Unassembled WGS sequence"/>
</dbReference>